<dbReference type="EMBL" id="BARS01032500">
    <property type="protein sequence ID" value="GAG28107.1"/>
    <property type="molecule type" value="Genomic_DNA"/>
</dbReference>
<proteinExistence type="predicted"/>
<dbReference type="AlphaFoldDB" id="X0WY34"/>
<name>X0WY34_9ZZZZ</name>
<comment type="caution">
    <text evidence="1">The sequence shown here is derived from an EMBL/GenBank/DDBJ whole genome shotgun (WGS) entry which is preliminary data.</text>
</comment>
<evidence type="ECO:0000313" key="1">
    <source>
        <dbReference type="EMBL" id="GAG28107.1"/>
    </source>
</evidence>
<accession>X0WY34</accession>
<reference evidence="1" key="1">
    <citation type="journal article" date="2014" name="Front. Microbiol.">
        <title>High frequency of phylogenetically diverse reductive dehalogenase-homologous genes in deep subseafloor sedimentary metagenomes.</title>
        <authorList>
            <person name="Kawai M."/>
            <person name="Futagami T."/>
            <person name="Toyoda A."/>
            <person name="Takaki Y."/>
            <person name="Nishi S."/>
            <person name="Hori S."/>
            <person name="Arai W."/>
            <person name="Tsubouchi T."/>
            <person name="Morono Y."/>
            <person name="Uchiyama I."/>
            <person name="Ito T."/>
            <person name="Fujiyama A."/>
            <person name="Inagaki F."/>
            <person name="Takami H."/>
        </authorList>
    </citation>
    <scope>NUCLEOTIDE SEQUENCE</scope>
    <source>
        <strain evidence="1">Expedition CK06-06</strain>
    </source>
</reference>
<organism evidence="1">
    <name type="scientific">marine sediment metagenome</name>
    <dbReference type="NCBI Taxonomy" id="412755"/>
    <lineage>
        <taxon>unclassified sequences</taxon>
        <taxon>metagenomes</taxon>
        <taxon>ecological metagenomes</taxon>
    </lineage>
</organism>
<sequence>MIYSAKIYGLDTGGNMTSRERIIKLEGELGALLEALGKEVVWKTEKTGIASAPFQERAIVIKKK</sequence>
<gene>
    <name evidence="1" type="ORF">S01H1_50439</name>
</gene>
<protein>
    <submittedName>
        <fullName evidence="1">Uncharacterized protein</fullName>
    </submittedName>
</protein>